<dbReference type="InterPro" id="IPR047666">
    <property type="entry name" value="ANR_neg_reg"/>
</dbReference>
<dbReference type="NCBIfam" id="NF033650">
    <property type="entry name" value="ANR_neg_reg"/>
    <property type="match status" value="1"/>
</dbReference>
<sequence>MQHSSLILMRKDIARRAAQAERSQDYATARALWHQVYAASATRENTLWAAARMQFCERQLYHLGTLTNSDPGQEAGTSLANADPEK</sequence>
<evidence type="ECO:0000256" key="1">
    <source>
        <dbReference type="SAM" id="MobiDB-lite"/>
    </source>
</evidence>
<dbReference type="EMBL" id="RSHK01000024">
    <property type="protein sequence ID" value="MIE71809.1"/>
    <property type="molecule type" value="Genomic_DNA"/>
</dbReference>
<name>A0A6C8Y2T2_SALDZ</name>
<reference evidence="2" key="1">
    <citation type="submission" date="2018-08" db="EMBL/GenBank/DDBJ databases">
        <authorList>
            <consortium name="GenomeTrakr network: Whole genome sequencing for foodborne pathogen traceback"/>
        </authorList>
    </citation>
    <scope>NUCLEOTIDE SEQUENCE [LARGE SCALE GENOMIC DNA]</scope>
    <source>
        <strain evidence="2">FMA0132</strain>
    </source>
</reference>
<evidence type="ECO:0000313" key="2">
    <source>
        <dbReference type="EMBL" id="MIE71809.1"/>
    </source>
</evidence>
<dbReference type="Proteomes" id="UP000885362">
    <property type="component" value="Unassembled WGS sequence"/>
</dbReference>
<gene>
    <name evidence="2" type="ORF">EL06_20910</name>
</gene>
<feature type="region of interest" description="Disordered" evidence="1">
    <location>
        <begin position="66"/>
        <end position="86"/>
    </location>
</feature>
<organism evidence="2">
    <name type="scientific">Salmonella diarizonae</name>
    <dbReference type="NCBI Taxonomy" id="59204"/>
    <lineage>
        <taxon>Bacteria</taxon>
        <taxon>Pseudomonadati</taxon>
        <taxon>Pseudomonadota</taxon>
        <taxon>Gammaproteobacteria</taxon>
        <taxon>Enterobacterales</taxon>
        <taxon>Enterobacteriaceae</taxon>
        <taxon>Salmonella</taxon>
    </lineage>
</organism>
<protein>
    <submittedName>
        <fullName evidence="2">ANR family transcriptional regulator</fullName>
    </submittedName>
</protein>
<accession>A0A6C8Y2T2</accession>
<feature type="compositionally biased region" description="Polar residues" evidence="1">
    <location>
        <begin position="66"/>
        <end position="80"/>
    </location>
</feature>
<dbReference type="AlphaFoldDB" id="A0A6C8Y2T2"/>
<proteinExistence type="predicted"/>
<comment type="caution">
    <text evidence="2">The sequence shown here is derived from an EMBL/GenBank/DDBJ whole genome shotgun (WGS) entry which is preliminary data.</text>
</comment>